<dbReference type="GO" id="GO:0005886">
    <property type="term" value="C:plasma membrane"/>
    <property type="evidence" value="ECO:0007669"/>
    <property type="project" value="UniProtKB-SubCell"/>
</dbReference>
<dbReference type="RefSeq" id="WP_166251388.1">
    <property type="nucleotide sequence ID" value="NZ_JAAMOW010000001.1"/>
</dbReference>
<accession>A0A6M2BNT1</accession>
<feature type="transmembrane region" description="Helical" evidence="7">
    <location>
        <begin position="135"/>
        <end position="157"/>
    </location>
</feature>
<evidence type="ECO:0000256" key="7">
    <source>
        <dbReference type="SAM" id="Phobius"/>
    </source>
</evidence>
<reference evidence="9 10" key="1">
    <citation type="journal article" date="2014" name="Int. J. Syst. Evol. Microbiol.">
        <title>Solimonas terrae sp. nov., isolated from soil.</title>
        <authorList>
            <person name="Kim S.J."/>
            <person name="Moon J.Y."/>
            <person name="Weon H.Y."/>
            <person name="Ahn J.H."/>
            <person name="Chen W.M."/>
            <person name="Kwon S.W."/>
        </authorList>
    </citation>
    <scope>NUCLEOTIDE SEQUENCE [LARGE SCALE GENOMIC DNA]</scope>
    <source>
        <strain evidence="9 10">KIS83-12</strain>
    </source>
</reference>
<dbReference type="InterPro" id="IPR002898">
    <property type="entry name" value="MotA_ExbB_proton_chnl"/>
</dbReference>
<protein>
    <submittedName>
        <fullName evidence="9">MotA/TolQ/ExbB proton channel family protein</fullName>
    </submittedName>
</protein>
<evidence type="ECO:0000256" key="6">
    <source>
        <dbReference type="RuleBase" id="RU004057"/>
    </source>
</evidence>
<keyword evidence="10" id="KW-1185">Reference proteome</keyword>
<organism evidence="9 10">
    <name type="scientific">Solimonas terrae</name>
    <dbReference type="NCBI Taxonomy" id="1396819"/>
    <lineage>
        <taxon>Bacteria</taxon>
        <taxon>Pseudomonadati</taxon>
        <taxon>Pseudomonadota</taxon>
        <taxon>Gammaproteobacteria</taxon>
        <taxon>Nevskiales</taxon>
        <taxon>Nevskiaceae</taxon>
        <taxon>Solimonas</taxon>
    </lineage>
</organism>
<evidence type="ECO:0000256" key="5">
    <source>
        <dbReference type="ARBA" id="ARBA00023136"/>
    </source>
</evidence>
<keyword evidence="6" id="KW-0813">Transport</keyword>
<feature type="transmembrane region" description="Helical" evidence="7">
    <location>
        <begin position="15"/>
        <end position="40"/>
    </location>
</feature>
<dbReference type="PANTHER" id="PTHR30625">
    <property type="entry name" value="PROTEIN TOLQ"/>
    <property type="match status" value="1"/>
</dbReference>
<evidence type="ECO:0000313" key="9">
    <source>
        <dbReference type="EMBL" id="NGY03707.1"/>
    </source>
</evidence>
<dbReference type="GO" id="GO:0017038">
    <property type="term" value="P:protein import"/>
    <property type="evidence" value="ECO:0007669"/>
    <property type="project" value="TreeGrafter"/>
</dbReference>
<evidence type="ECO:0000256" key="2">
    <source>
        <dbReference type="ARBA" id="ARBA00022475"/>
    </source>
</evidence>
<gene>
    <name evidence="9" type="ORF">G7Y85_02920</name>
</gene>
<feature type="domain" description="MotA/TolQ/ExbB proton channel" evidence="8">
    <location>
        <begin position="58"/>
        <end position="170"/>
    </location>
</feature>
<keyword evidence="6" id="KW-0653">Protein transport</keyword>
<evidence type="ECO:0000256" key="1">
    <source>
        <dbReference type="ARBA" id="ARBA00004651"/>
    </source>
</evidence>
<comment type="similarity">
    <text evidence="6">Belongs to the exbB/tolQ family.</text>
</comment>
<keyword evidence="3 7" id="KW-0812">Transmembrane</keyword>
<comment type="subcellular location">
    <subcellularLocation>
        <location evidence="1">Cell membrane</location>
        <topology evidence="1">Multi-pass membrane protein</topology>
    </subcellularLocation>
    <subcellularLocation>
        <location evidence="6">Membrane</location>
        <topology evidence="6">Multi-pass membrane protein</topology>
    </subcellularLocation>
</comment>
<comment type="caution">
    <text evidence="9">The sequence shown here is derived from an EMBL/GenBank/DDBJ whole genome shotgun (WGS) entry which is preliminary data.</text>
</comment>
<evidence type="ECO:0000256" key="3">
    <source>
        <dbReference type="ARBA" id="ARBA00022692"/>
    </source>
</evidence>
<keyword evidence="5 7" id="KW-0472">Membrane</keyword>
<evidence type="ECO:0000256" key="4">
    <source>
        <dbReference type="ARBA" id="ARBA00022989"/>
    </source>
</evidence>
<keyword evidence="4 7" id="KW-1133">Transmembrane helix</keyword>
<dbReference type="Pfam" id="PF01618">
    <property type="entry name" value="MotA_ExbB"/>
    <property type="match status" value="1"/>
</dbReference>
<dbReference type="Proteomes" id="UP000472676">
    <property type="component" value="Unassembled WGS sequence"/>
</dbReference>
<dbReference type="PANTHER" id="PTHR30625:SF18">
    <property type="entry name" value="TONB2 ENERGY TRANSDUCTION SYSTEM INNER MEMBRANE COMPONENT EXBB"/>
    <property type="match status" value="1"/>
</dbReference>
<name>A0A6M2BNT1_9GAMM</name>
<dbReference type="AlphaFoldDB" id="A0A6M2BNT1"/>
<evidence type="ECO:0000313" key="10">
    <source>
        <dbReference type="Proteomes" id="UP000472676"/>
    </source>
</evidence>
<sequence length="177" mass="19745">MHAVLDLLLRPFSSVSALIGAGGWVLPWIFATALIMWTLIAERWWYFHRIFPAQRAALHAQWRARDDHRSWSARQIRAMLVSQVRVAMDAPLPLLRVTVPIAPLLGLLGTVTGMLEVFDGMMISGSADARTMAYGVSHAMIATLSGLVVSVSGMFFLSRFQARVERETESFGDLLEF</sequence>
<dbReference type="InterPro" id="IPR050790">
    <property type="entry name" value="ExbB/TolQ_transport"/>
</dbReference>
<keyword evidence="2" id="KW-1003">Cell membrane</keyword>
<dbReference type="EMBL" id="JAAMOW010000001">
    <property type="protein sequence ID" value="NGY03707.1"/>
    <property type="molecule type" value="Genomic_DNA"/>
</dbReference>
<proteinExistence type="inferred from homology"/>
<evidence type="ECO:0000259" key="8">
    <source>
        <dbReference type="Pfam" id="PF01618"/>
    </source>
</evidence>
<feature type="transmembrane region" description="Helical" evidence="7">
    <location>
        <begin position="94"/>
        <end position="115"/>
    </location>
</feature>